<evidence type="ECO:0000259" key="3">
    <source>
        <dbReference type="SMART" id="SM00642"/>
    </source>
</evidence>
<evidence type="ECO:0000313" key="5">
    <source>
        <dbReference type="Proteomes" id="UP000317715"/>
    </source>
</evidence>
<dbReference type="CDD" id="cd11338">
    <property type="entry name" value="AmyAc_CMD"/>
    <property type="match status" value="1"/>
</dbReference>
<keyword evidence="5" id="KW-1185">Reference proteome</keyword>
<dbReference type="Pfam" id="PF00128">
    <property type="entry name" value="Alpha-amylase"/>
    <property type="match status" value="1"/>
</dbReference>
<proteinExistence type="predicted"/>
<dbReference type="SUPFAM" id="SSF51445">
    <property type="entry name" value="(Trans)glycosidases"/>
    <property type="match status" value="1"/>
</dbReference>
<protein>
    <submittedName>
        <fullName evidence="4">Alpha-glycosidase</fullName>
    </submittedName>
</protein>
<dbReference type="PANTHER" id="PTHR10357">
    <property type="entry name" value="ALPHA-AMYLASE FAMILY MEMBER"/>
    <property type="match status" value="1"/>
</dbReference>
<dbReference type="GeneID" id="97299874"/>
<evidence type="ECO:0000256" key="2">
    <source>
        <dbReference type="ARBA" id="ARBA00023295"/>
    </source>
</evidence>
<gene>
    <name evidence="4" type="ORF">AAU01_35110</name>
</gene>
<dbReference type="GO" id="GO:0004553">
    <property type="term" value="F:hydrolase activity, hydrolyzing O-glycosyl compounds"/>
    <property type="evidence" value="ECO:0007669"/>
    <property type="project" value="InterPro"/>
</dbReference>
<dbReference type="RefSeq" id="WP_141285786.1">
    <property type="nucleotide sequence ID" value="NZ_BAAAWK010000001.1"/>
</dbReference>
<evidence type="ECO:0000256" key="1">
    <source>
        <dbReference type="ARBA" id="ARBA00022801"/>
    </source>
</evidence>
<comment type="caution">
    <text evidence="4">The sequence shown here is derived from an EMBL/GenBank/DDBJ whole genome shotgun (WGS) entry which is preliminary data.</text>
</comment>
<dbReference type="InterPro" id="IPR017853">
    <property type="entry name" value="GH"/>
</dbReference>
<reference evidence="4 5" key="1">
    <citation type="submission" date="2019-06" db="EMBL/GenBank/DDBJ databases">
        <title>Whole genome shotgun sequence of Paenarthrobacter aurescens NBRC 12136.</title>
        <authorList>
            <person name="Hosoyama A."/>
            <person name="Uohara A."/>
            <person name="Ohji S."/>
            <person name="Ichikawa N."/>
        </authorList>
    </citation>
    <scope>NUCLEOTIDE SEQUENCE [LARGE SCALE GENOMIC DNA]</scope>
    <source>
        <strain evidence="4 5">NBRC 12136</strain>
    </source>
</reference>
<dbReference type="InterPro" id="IPR004185">
    <property type="entry name" value="Glyco_hydro_13_lg-like_dom"/>
</dbReference>
<accession>A0A4Y3NNJ1</accession>
<dbReference type="GO" id="GO:0005975">
    <property type="term" value="P:carbohydrate metabolic process"/>
    <property type="evidence" value="ECO:0007669"/>
    <property type="project" value="InterPro"/>
</dbReference>
<keyword evidence="1" id="KW-0378">Hydrolase</keyword>
<sequence>MTTALPHHDGSGLHAPHTATLGDTVRLRVRIPQGWGPASKVWVRSVQDGEPRYDAAIRRGSAGGWEWWEAAMLVANPVAKYRFLLEEPQTHDDGAAATVASGSTVGRRYWNLNAQGLFNRDVSDSADFRLTAFAPGPEWLRKGTMYQVFPDRFARSAQADDHPTPDWAISCSWEEPVAGTGREASTQFYGGDLPGITDKLPHLEELGVTILYLTPFFPARSNHRYDASTFDSVDPLLGGDQALVDLVEAAHARGIKVMGDLTANHSGDAHEWFVKALADPGSEEAGYYYFSPDHSSYESWWGVPSLPKFNWSSAALRRRFITDDDSVVARWLKPPFNLDGWRIDVGNMTGRLGAVDLNHEVARLIAARVREINPNAALLAESTSDAAPDFTGEHWHGAMSYSNLTRPLWSWLAKDAPNVNFFGSPQAGPNRIPAEDFLATHQDLAAGFSWGVLQNNMNALNTHDTARAATVMIDGGPEVGAVLTFCLPGVPVMFAGDEFGLEGFNGEDSRTPMPWSGSRREHKDLRSLYARLAQLRRELPGLTNGGVRWIHAEGHCLVFVRETPESSVLVFVARDTASVVLDRSVLSKAQLGALLDSPLHQSGTVTSAPSGADGVVSLRSEGVSAGIWAIPGTAIPPHQRSSAAVPATCDAD</sequence>
<dbReference type="SMART" id="SM00642">
    <property type="entry name" value="Aamy"/>
    <property type="match status" value="1"/>
</dbReference>
<name>A0A4Y3NNJ1_PAEAU</name>
<dbReference type="Proteomes" id="UP000317715">
    <property type="component" value="Unassembled WGS sequence"/>
</dbReference>
<dbReference type="PANTHER" id="PTHR10357:SF210">
    <property type="entry name" value="MALTODEXTRIN GLUCOSIDASE"/>
    <property type="match status" value="1"/>
</dbReference>
<dbReference type="AlphaFoldDB" id="A0A4Y3NNJ1"/>
<dbReference type="OrthoDB" id="9043248at2"/>
<feature type="domain" description="Glycosyl hydrolase family 13 catalytic" evidence="3">
    <location>
        <begin position="147"/>
        <end position="536"/>
    </location>
</feature>
<evidence type="ECO:0000313" key="4">
    <source>
        <dbReference type="EMBL" id="GEB20756.1"/>
    </source>
</evidence>
<organism evidence="4 5">
    <name type="scientific">Paenarthrobacter aurescens</name>
    <name type="common">Arthrobacter aurescens</name>
    <dbReference type="NCBI Taxonomy" id="43663"/>
    <lineage>
        <taxon>Bacteria</taxon>
        <taxon>Bacillati</taxon>
        <taxon>Actinomycetota</taxon>
        <taxon>Actinomycetes</taxon>
        <taxon>Micrococcales</taxon>
        <taxon>Micrococcaceae</taxon>
        <taxon>Paenarthrobacter</taxon>
    </lineage>
</organism>
<dbReference type="Gene3D" id="3.20.20.80">
    <property type="entry name" value="Glycosidases"/>
    <property type="match status" value="1"/>
</dbReference>
<dbReference type="EMBL" id="BJMD01000025">
    <property type="protein sequence ID" value="GEB20756.1"/>
    <property type="molecule type" value="Genomic_DNA"/>
</dbReference>
<keyword evidence="2 4" id="KW-0326">Glycosidase</keyword>
<dbReference type="InterPro" id="IPR006047">
    <property type="entry name" value="GH13_cat_dom"/>
</dbReference>
<dbReference type="CDD" id="cd02857">
    <property type="entry name" value="E_set_CDase_PDE_N"/>
    <property type="match status" value="1"/>
</dbReference>